<dbReference type="AlphaFoldDB" id="X1SV89"/>
<name>X1SV89_9ZZZZ</name>
<feature type="non-terminal residue" evidence="1">
    <location>
        <position position="1"/>
    </location>
</feature>
<evidence type="ECO:0008006" key="2">
    <source>
        <dbReference type="Google" id="ProtNLM"/>
    </source>
</evidence>
<proteinExistence type="predicted"/>
<reference evidence="1" key="1">
    <citation type="journal article" date="2014" name="Front. Microbiol.">
        <title>High frequency of phylogenetically diverse reductive dehalogenase-homologous genes in deep subseafloor sedimentary metagenomes.</title>
        <authorList>
            <person name="Kawai M."/>
            <person name="Futagami T."/>
            <person name="Toyoda A."/>
            <person name="Takaki Y."/>
            <person name="Nishi S."/>
            <person name="Hori S."/>
            <person name="Arai W."/>
            <person name="Tsubouchi T."/>
            <person name="Morono Y."/>
            <person name="Uchiyama I."/>
            <person name="Ito T."/>
            <person name="Fujiyama A."/>
            <person name="Inagaki F."/>
            <person name="Takami H."/>
        </authorList>
    </citation>
    <scope>NUCLEOTIDE SEQUENCE</scope>
    <source>
        <strain evidence="1">Expedition CK06-06</strain>
    </source>
</reference>
<organism evidence="1">
    <name type="scientific">marine sediment metagenome</name>
    <dbReference type="NCBI Taxonomy" id="412755"/>
    <lineage>
        <taxon>unclassified sequences</taxon>
        <taxon>metagenomes</taxon>
        <taxon>ecological metagenomes</taxon>
    </lineage>
</organism>
<protein>
    <recommendedName>
        <fullName evidence="2">GIY-YIG domain-containing protein</fullName>
    </recommendedName>
</protein>
<evidence type="ECO:0000313" key="1">
    <source>
        <dbReference type="EMBL" id="GAI79270.1"/>
    </source>
</evidence>
<gene>
    <name evidence="1" type="ORF">S12H4_22853</name>
</gene>
<sequence length="94" mass="10658">PGNYALGYINDKGTFIVLYVGRSDDDLNNRLHDWTGSTKYKSFKASVAPSLKSAFEKECQNYHDFGGSEKLENDYHPDRPEGKTWSCPVCDVFD</sequence>
<dbReference type="EMBL" id="BARW01012001">
    <property type="protein sequence ID" value="GAI79270.1"/>
    <property type="molecule type" value="Genomic_DNA"/>
</dbReference>
<comment type="caution">
    <text evidence="1">The sequence shown here is derived from an EMBL/GenBank/DDBJ whole genome shotgun (WGS) entry which is preliminary data.</text>
</comment>
<accession>X1SV89</accession>